<name>A0ACB8VYF6_9TELE</name>
<keyword evidence="2" id="KW-1185">Reference proteome</keyword>
<evidence type="ECO:0000313" key="2">
    <source>
        <dbReference type="Proteomes" id="UP000831701"/>
    </source>
</evidence>
<accession>A0ACB8VYF6</accession>
<protein>
    <submittedName>
        <fullName evidence="1">Uncharacterized protein</fullName>
    </submittedName>
</protein>
<dbReference type="EMBL" id="CM041546">
    <property type="protein sequence ID" value="KAI3360618.1"/>
    <property type="molecule type" value="Genomic_DNA"/>
</dbReference>
<organism evidence="1 2">
    <name type="scientific">Scortum barcoo</name>
    <name type="common">barcoo grunter</name>
    <dbReference type="NCBI Taxonomy" id="214431"/>
    <lineage>
        <taxon>Eukaryota</taxon>
        <taxon>Metazoa</taxon>
        <taxon>Chordata</taxon>
        <taxon>Craniata</taxon>
        <taxon>Vertebrata</taxon>
        <taxon>Euteleostomi</taxon>
        <taxon>Actinopterygii</taxon>
        <taxon>Neopterygii</taxon>
        <taxon>Teleostei</taxon>
        <taxon>Neoteleostei</taxon>
        <taxon>Acanthomorphata</taxon>
        <taxon>Eupercaria</taxon>
        <taxon>Centrarchiformes</taxon>
        <taxon>Terapontoidei</taxon>
        <taxon>Terapontidae</taxon>
        <taxon>Scortum</taxon>
    </lineage>
</organism>
<dbReference type="Proteomes" id="UP000831701">
    <property type="component" value="Chromosome 16"/>
</dbReference>
<proteinExistence type="predicted"/>
<comment type="caution">
    <text evidence="1">The sequence shown here is derived from an EMBL/GenBank/DDBJ whole genome shotgun (WGS) entry which is preliminary data.</text>
</comment>
<sequence>MRPWLSDGLLRTDPAQQRESSLVVSSVMATRRDRRRDRTPLEESYEERSSVPCPGDTLPWNLSKHQRVKRSKSATGEVLDPAERAVIRIAEGMFHTGESGKCEQVSFVEQKGDKLFLIIFPWLNKCLVYTKCWPRPILGTQLQFKKHYKSLLNVTLSFDLYASPITCCIREGMLNLTIVREAYLCFGGLPQSVFHPSQSNSESNSVEV</sequence>
<gene>
    <name evidence="1" type="ORF">L3Q82_002484</name>
</gene>
<evidence type="ECO:0000313" key="1">
    <source>
        <dbReference type="EMBL" id="KAI3360618.1"/>
    </source>
</evidence>
<reference evidence="1" key="1">
    <citation type="submission" date="2022-04" db="EMBL/GenBank/DDBJ databases">
        <title>Jade perch genome.</title>
        <authorList>
            <person name="Chao B."/>
        </authorList>
    </citation>
    <scope>NUCLEOTIDE SEQUENCE</scope>
    <source>
        <strain evidence="1">CB-2022</strain>
    </source>
</reference>